<dbReference type="EMBL" id="JH370136">
    <property type="protein sequence ID" value="ELA42002.1"/>
    <property type="molecule type" value="Genomic_DNA"/>
</dbReference>
<dbReference type="InParanoid" id="L2GNV3"/>
<evidence type="ECO:0000313" key="2">
    <source>
        <dbReference type="Proteomes" id="UP000011082"/>
    </source>
</evidence>
<protein>
    <submittedName>
        <fullName evidence="1">Uncharacterized protein</fullName>
    </submittedName>
</protein>
<keyword evidence="2" id="KW-1185">Reference proteome</keyword>
<gene>
    <name evidence="1" type="ORF">VICG_01019</name>
</gene>
<evidence type="ECO:0000313" key="1">
    <source>
        <dbReference type="EMBL" id="ELA42002.1"/>
    </source>
</evidence>
<dbReference type="OrthoDB" id="2190150at2759"/>
<organism evidence="1 2">
    <name type="scientific">Vittaforma corneae (strain ATCC 50505)</name>
    <name type="common">Microsporidian parasite</name>
    <name type="synonym">Nosema corneum</name>
    <dbReference type="NCBI Taxonomy" id="993615"/>
    <lineage>
        <taxon>Eukaryota</taxon>
        <taxon>Fungi</taxon>
        <taxon>Fungi incertae sedis</taxon>
        <taxon>Microsporidia</taxon>
        <taxon>Nosematidae</taxon>
        <taxon>Vittaforma</taxon>
    </lineage>
</organism>
<dbReference type="VEuPathDB" id="MicrosporidiaDB:VICG_01019"/>
<dbReference type="Proteomes" id="UP000011082">
    <property type="component" value="Unassembled WGS sequence"/>
</dbReference>
<accession>L2GNV3</accession>
<sequence>MVKPAVPCADTEWLKNISKTSGISYEKLYDLYYKCGFSKERLVHSLETEPTQSSENVVPKIVVFLNGMLVKNVFYDFENPKNRCLLKMLEQNEFDRDIFELAFGNAGKYADLIIERRNEDYTGSMDMTDLKRNIEKSTECEINKKRKVKNGKVDRMTGYNLYCGQLAQSSPANTDDVSDVPEKIMIGENSSVKFKAIFRNRESIVLVDPVLRIVDITTFFFAHFKLKICIVTLAGAILDESESVLILKNSMVEIQEHTTHAS</sequence>
<dbReference type="GeneID" id="19881731"/>
<proteinExistence type="predicted"/>
<dbReference type="RefSeq" id="XP_007604466.1">
    <property type="nucleotide sequence ID" value="XM_007604404.1"/>
</dbReference>
<name>L2GNV3_VITCO</name>
<reference evidence="2" key="1">
    <citation type="submission" date="2011-05" db="EMBL/GenBank/DDBJ databases">
        <title>The genome sequence of Vittaforma corneae strain ATCC 50505.</title>
        <authorList>
            <consortium name="The Broad Institute Genome Sequencing Platform"/>
            <person name="Cuomo C."/>
            <person name="Didier E."/>
            <person name="Bowers L."/>
            <person name="Young S.K."/>
            <person name="Zeng Q."/>
            <person name="Gargeya S."/>
            <person name="Fitzgerald M."/>
            <person name="Haas B."/>
            <person name="Abouelleil A."/>
            <person name="Alvarado L."/>
            <person name="Arachchi H.M."/>
            <person name="Berlin A."/>
            <person name="Chapman S.B."/>
            <person name="Gearin G."/>
            <person name="Goldberg J."/>
            <person name="Griggs A."/>
            <person name="Gujja S."/>
            <person name="Hansen M."/>
            <person name="Heiman D."/>
            <person name="Howarth C."/>
            <person name="Larimer J."/>
            <person name="Lui A."/>
            <person name="MacDonald P.J.P."/>
            <person name="McCowen C."/>
            <person name="Montmayeur A."/>
            <person name="Murphy C."/>
            <person name="Neiman D."/>
            <person name="Pearson M."/>
            <person name="Priest M."/>
            <person name="Roberts A."/>
            <person name="Saif S."/>
            <person name="Shea T."/>
            <person name="Sisk P."/>
            <person name="Stolte C."/>
            <person name="Sykes S."/>
            <person name="Wortman J."/>
            <person name="Nusbaum C."/>
            <person name="Birren B."/>
        </authorList>
    </citation>
    <scope>NUCLEOTIDE SEQUENCE [LARGE SCALE GENOMIC DNA]</scope>
    <source>
        <strain evidence="2">ATCC 50505</strain>
    </source>
</reference>
<dbReference type="AlphaFoldDB" id="L2GNV3"/>
<dbReference type="HOGENOM" id="CLU_1062471_0_0_1"/>